<evidence type="ECO:0000256" key="2">
    <source>
        <dbReference type="ARBA" id="ARBA00023125"/>
    </source>
</evidence>
<dbReference type="GO" id="GO:0005634">
    <property type="term" value="C:nucleus"/>
    <property type="evidence" value="ECO:0007669"/>
    <property type="project" value="UniProtKB-SubCell"/>
</dbReference>
<dbReference type="OrthoDB" id="6159439at2759"/>
<dbReference type="InterPro" id="IPR050394">
    <property type="entry name" value="Homeobox_NK-like"/>
</dbReference>
<protein>
    <submittedName>
        <fullName evidence="11">Homeobox domain-containing protein</fullName>
    </submittedName>
</protein>
<keyword evidence="4 5" id="KW-0539">Nucleus</keyword>
<feature type="compositionally biased region" description="Basic and acidic residues" evidence="7">
    <location>
        <begin position="193"/>
        <end position="202"/>
    </location>
</feature>
<dbReference type="InterPro" id="IPR000047">
    <property type="entry name" value="HTH_motif"/>
</dbReference>
<feature type="compositionally biased region" description="Basic and acidic residues" evidence="7">
    <location>
        <begin position="166"/>
        <end position="176"/>
    </location>
</feature>
<evidence type="ECO:0000313" key="11">
    <source>
        <dbReference type="WBParaSite" id="MCU_000531-RA"/>
    </source>
</evidence>
<feature type="DNA-binding region" description="Homeobox" evidence="5">
    <location>
        <begin position="307"/>
        <end position="366"/>
    </location>
</feature>
<evidence type="ECO:0000313" key="9">
    <source>
        <dbReference type="EMBL" id="VDD79514.1"/>
    </source>
</evidence>
<dbReference type="SMART" id="SM00389">
    <property type="entry name" value="HOX"/>
    <property type="match status" value="1"/>
</dbReference>
<evidence type="ECO:0000313" key="10">
    <source>
        <dbReference type="Proteomes" id="UP000267029"/>
    </source>
</evidence>
<dbReference type="InterPro" id="IPR001356">
    <property type="entry name" value="HD"/>
</dbReference>
<dbReference type="SUPFAM" id="SSF46689">
    <property type="entry name" value="Homeodomain-like"/>
    <property type="match status" value="1"/>
</dbReference>
<keyword evidence="10" id="KW-1185">Reference proteome</keyword>
<dbReference type="InterPro" id="IPR017970">
    <property type="entry name" value="Homeobox_CS"/>
</dbReference>
<dbReference type="Pfam" id="PF00046">
    <property type="entry name" value="Homeodomain"/>
    <property type="match status" value="1"/>
</dbReference>
<organism evidence="11">
    <name type="scientific">Mesocestoides corti</name>
    <name type="common">Flatworm</name>
    <dbReference type="NCBI Taxonomy" id="53468"/>
    <lineage>
        <taxon>Eukaryota</taxon>
        <taxon>Metazoa</taxon>
        <taxon>Spiralia</taxon>
        <taxon>Lophotrochozoa</taxon>
        <taxon>Platyhelminthes</taxon>
        <taxon>Cestoda</taxon>
        <taxon>Eucestoda</taxon>
        <taxon>Cyclophyllidea</taxon>
        <taxon>Mesocestoididae</taxon>
        <taxon>Mesocestoides</taxon>
    </lineage>
</organism>
<proteinExistence type="predicted"/>
<name>A0A158QTZ6_MESCO</name>
<dbReference type="GO" id="GO:0000981">
    <property type="term" value="F:DNA-binding transcription factor activity, RNA polymerase II-specific"/>
    <property type="evidence" value="ECO:0007669"/>
    <property type="project" value="InterPro"/>
</dbReference>
<evidence type="ECO:0000256" key="3">
    <source>
        <dbReference type="ARBA" id="ARBA00023155"/>
    </source>
</evidence>
<dbReference type="PRINTS" id="PR00031">
    <property type="entry name" value="HTHREPRESSR"/>
</dbReference>
<dbReference type="EMBL" id="UXSR01005198">
    <property type="protein sequence ID" value="VDD79514.1"/>
    <property type="molecule type" value="Genomic_DNA"/>
</dbReference>
<dbReference type="InterPro" id="IPR020479">
    <property type="entry name" value="HD_metazoa"/>
</dbReference>
<feature type="region of interest" description="Disordered" evidence="7">
    <location>
        <begin position="464"/>
        <end position="486"/>
    </location>
</feature>
<feature type="domain" description="Homeobox" evidence="8">
    <location>
        <begin position="305"/>
        <end position="365"/>
    </location>
</feature>
<sequence length="507" mass="55423">MEAVERSSLLFRAAGLLNTTPPATKSESMDDQYSLEVEPHSTPLSPNRRRRPAESCSDGPLAEAKVLKCGNHGNEDRSLEFNSPEDMAGKSFPYCPPELSQAIFSNILAALTSGGFINPFTCPFTDTIPQSPIPNGGPPQAKNLCSSKPKTSHAIRDILGVGETTNNHEEKTKEPPKASFGSLPQRIPAVFSFDDKKCESRKTPPSYPMMNWPSQHPCLGLPPQESSPDFATALRQLGGPGYHPTGSPSTFSNEPELRRSPTGSNYFPQKFGMPHFGMPGPTSPNSNYLWMRHPSEHLSQMDKDGKRKHTRPTFSGQQIFALEKTFEQTKYLAGPERARLAYLLGMSESQVKVWFQNRRTKWRKRSAADMASIKSGATNQPLTFVGGSNTKLPVTNEHTSPRSESRNIHSPTEDAPNGPVESCEETKDVPTPLPTAIPPHLASAFLAATSSIQSLPFPFAMMPPTVGPPPRGDLDDPLRSRICGSSSAADKLLNPLLFQPPTRTEKP</sequence>
<dbReference type="GO" id="GO:0030154">
    <property type="term" value="P:cell differentiation"/>
    <property type="evidence" value="ECO:0007669"/>
    <property type="project" value="TreeGrafter"/>
</dbReference>
<dbReference type="GO" id="GO:0000978">
    <property type="term" value="F:RNA polymerase II cis-regulatory region sequence-specific DNA binding"/>
    <property type="evidence" value="ECO:0007669"/>
    <property type="project" value="TreeGrafter"/>
</dbReference>
<feature type="region of interest" description="Disordered" evidence="7">
    <location>
        <begin position="19"/>
        <end position="59"/>
    </location>
</feature>
<dbReference type="PROSITE" id="PS00027">
    <property type="entry name" value="HOMEOBOX_1"/>
    <property type="match status" value="1"/>
</dbReference>
<dbReference type="FunFam" id="1.10.10.60:FF:000067">
    <property type="entry name" value="NK6 homeobox 1"/>
    <property type="match status" value="1"/>
</dbReference>
<dbReference type="Proteomes" id="UP000267029">
    <property type="component" value="Unassembled WGS sequence"/>
</dbReference>
<dbReference type="InterPro" id="IPR009057">
    <property type="entry name" value="Homeodomain-like_sf"/>
</dbReference>
<reference evidence="11" key="2">
    <citation type="submission" date="2019-11" db="UniProtKB">
        <authorList>
            <consortium name="WormBaseParasite"/>
        </authorList>
    </citation>
    <scope>IDENTIFICATION</scope>
</reference>
<reference evidence="9 10" key="1">
    <citation type="submission" date="2018-10" db="EMBL/GenBank/DDBJ databases">
        <authorList>
            <consortium name="Pathogen Informatics"/>
        </authorList>
    </citation>
    <scope>NUCLEOTIDE SEQUENCE [LARGE SCALE GENOMIC DNA]</scope>
</reference>
<evidence type="ECO:0000256" key="6">
    <source>
        <dbReference type="RuleBase" id="RU000682"/>
    </source>
</evidence>
<feature type="region of interest" description="Disordered" evidence="7">
    <location>
        <begin position="366"/>
        <end position="435"/>
    </location>
</feature>
<evidence type="ECO:0000256" key="4">
    <source>
        <dbReference type="ARBA" id="ARBA00023242"/>
    </source>
</evidence>
<dbReference type="WBParaSite" id="MCU_000531-RA">
    <property type="protein sequence ID" value="MCU_000531-RA"/>
    <property type="gene ID" value="MCU_000531"/>
</dbReference>
<dbReference type="PRINTS" id="PR00024">
    <property type="entry name" value="HOMEOBOX"/>
</dbReference>
<gene>
    <name evidence="9" type="ORF">MCOS_LOCUS5517</name>
</gene>
<feature type="compositionally biased region" description="Polar residues" evidence="7">
    <location>
        <begin position="375"/>
        <end position="398"/>
    </location>
</feature>
<dbReference type="AlphaFoldDB" id="A0A158QTZ6"/>
<dbReference type="Gene3D" id="1.10.10.60">
    <property type="entry name" value="Homeodomain-like"/>
    <property type="match status" value="1"/>
</dbReference>
<evidence type="ECO:0000259" key="8">
    <source>
        <dbReference type="PROSITE" id="PS50071"/>
    </source>
</evidence>
<evidence type="ECO:0000256" key="5">
    <source>
        <dbReference type="PROSITE-ProRule" id="PRU00108"/>
    </source>
</evidence>
<feature type="region of interest" description="Disordered" evidence="7">
    <location>
        <begin position="162"/>
        <end position="271"/>
    </location>
</feature>
<dbReference type="PANTHER" id="PTHR24340:SF35">
    <property type="entry name" value="HGTX, ISOFORM C"/>
    <property type="match status" value="1"/>
</dbReference>
<dbReference type="PANTHER" id="PTHR24340">
    <property type="entry name" value="HOMEOBOX PROTEIN NKX"/>
    <property type="match status" value="1"/>
</dbReference>
<dbReference type="STRING" id="53468.A0A158QTZ6"/>
<comment type="subcellular location">
    <subcellularLocation>
        <location evidence="1 5 6">Nucleus</location>
    </subcellularLocation>
</comment>
<keyword evidence="2 5" id="KW-0238">DNA-binding</keyword>
<dbReference type="CDD" id="cd00086">
    <property type="entry name" value="homeodomain"/>
    <property type="match status" value="1"/>
</dbReference>
<keyword evidence="3 5" id="KW-0371">Homeobox</keyword>
<dbReference type="PROSITE" id="PS50071">
    <property type="entry name" value="HOMEOBOX_2"/>
    <property type="match status" value="1"/>
</dbReference>
<evidence type="ECO:0000256" key="1">
    <source>
        <dbReference type="ARBA" id="ARBA00004123"/>
    </source>
</evidence>
<evidence type="ECO:0000256" key="7">
    <source>
        <dbReference type="SAM" id="MobiDB-lite"/>
    </source>
</evidence>
<accession>A0A158QTZ6</accession>